<evidence type="ECO:0000313" key="2">
    <source>
        <dbReference type="EMBL" id="KWT69959.1"/>
    </source>
</evidence>
<gene>
    <name evidence="2" type="ORF">APY04_1168</name>
</gene>
<dbReference type="AlphaFoldDB" id="A0A120CWU7"/>
<comment type="caution">
    <text evidence="2">The sequence shown here is derived from an EMBL/GenBank/DDBJ whole genome shotgun (WGS) entry which is preliminary data.</text>
</comment>
<dbReference type="EMBL" id="LMTR01000040">
    <property type="protein sequence ID" value="KWT69959.1"/>
    <property type="molecule type" value="Genomic_DNA"/>
</dbReference>
<organism evidence="2 3">
    <name type="scientific">Hyphomicrobium sulfonivorans</name>
    <dbReference type="NCBI Taxonomy" id="121290"/>
    <lineage>
        <taxon>Bacteria</taxon>
        <taxon>Pseudomonadati</taxon>
        <taxon>Pseudomonadota</taxon>
        <taxon>Alphaproteobacteria</taxon>
        <taxon>Hyphomicrobiales</taxon>
        <taxon>Hyphomicrobiaceae</taxon>
        <taxon>Hyphomicrobium</taxon>
    </lineage>
</organism>
<evidence type="ECO:0000256" key="1">
    <source>
        <dbReference type="SAM" id="SignalP"/>
    </source>
</evidence>
<accession>A0A120CWU7</accession>
<feature type="signal peptide" evidence="1">
    <location>
        <begin position="1"/>
        <end position="25"/>
    </location>
</feature>
<keyword evidence="1" id="KW-0732">Signal</keyword>
<evidence type="ECO:0000313" key="3">
    <source>
        <dbReference type="Proteomes" id="UP000059074"/>
    </source>
</evidence>
<proteinExistence type="predicted"/>
<protein>
    <submittedName>
        <fullName evidence="2">Uncharacterized protein</fullName>
    </submittedName>
</protein>
<name>A0A120CWU7_HYPSL</name>
<sequence>MRKLSFGAALALAVLCAGFSGDAEAKCFKKSASGTATTVDGAKFQVKEAILQSFDWGVWAAFMASGTTPGYRVSTPAYKCSPGGMGYNCRGTSTICKTS</sequence>
<dbReference type="PATRIC" id="fig|121290.4.peg.3130"/>
<reference evidence="2 3" key="1">
    <citation type="submission" date="2015-10" db="EMBL/GenBank/DDBJ databases">
        <title>Transcriptomic analysis of a linuron degrading triple-species bacterial consortium.</title>
        <authorList>
            <person name="Albers P."/>
        </authorList>
    </citation>
    <scope>NUCLEOTIDE SEQUENCE [LARGE SCALE GENOMIC DNA]</scope>
    <source>
        <strain evidence="2 3">WDL6</strain>
    </source>
</reference>
<keyword evidence="3" id="KW-1185">Reference proteome</keyword>
<dbReference type="RefSeq" id="WP_068460569.1">
    <property type="nucleotide sequence ID" value="NZ_LMTR01000040.1"/>
</dbReference>
<dbReference type="OrthoDB" id="7933104at2"/>
<dbReference type="Proteomes" id="UP000059074">
    <property type="component" value="Unassembled WGS sequence"/>
</dbReference>
<feature type="chain" id="PRO_5007163977" evidence="1">
    <location>
        <begin position="26"/>
        <end position="99"/>
    </location>
</feature>
<dbReference type="STRING" id="121290.APY04_1168"/>